<feature type="transmembrane region" description="Helical" evidence="1">
    <location>
        <begin position="12"/>
        <end position="43"/>
    </location>
</feature>
<keyword evidence="1" id="KW-1133">Transmembrane helix</keyword>
<organism evidence="2 3">
    <name type="scientific">Candidatus Xenohaliotis californiensis</name>
    <dbReference type="NCBI Taxonomy" id="84677"/>
    <lineage>
        <taxon>Bacteria</taxon>
        <taxon>Pseudomonadati</taxon>
        <taxon>Pseudomonadota</taxon>
        <taxon>Alphaproteobacteria</taxon>
        <taxon>Rickettsiales</taxon>
        <taxon>Anaplasmataceae</taxon>
        <taxon>Candidatus Xenohaliotis</taxon>
    </lineage>
</organism>
<comment type="caution">
    <text evidence="2">The sequence shown here is derived from an EMBL/GenBank/DDBJ whole genome shotgun (WGS) entry which is preliminary data.</text>
</comment>
<evidence type="ECO:0000256" key="1">
    <source>
        <dbReference type="SAM" id="Phobius"/>
    </source>
</evidence>
<gene>
    <name evidence="2" type="ORF">CAXC1_330040</name>
</gene>
<keyword evidence="1" id="KW-0812">Transmembrane</keyword>
<accession>A0ABP0ETL5</accession>
<evidence type="ECO:0000313" key="2">
    <source>
        <dbReference type="EMBL" id="CAK8163280.1"/>
    </source>
</evidence>
<protein>
    <recommendedName>
        <fullName evidence="4">TonB C-terminal domain-containing protein</fullName>
    </recommendedName>
</protein>
<name>A0ABP0ETL5_9RICK</name>
<dbReference type="Proteomes" id="UP001314181">
    <property type="component" value="Unassembled WGS sequence"/>
</dbReference>
<keyword evidence="1" id="KW-0472">Membrane</keyword>
<dbReference type="SUPFAM" id="SSF74653">
    <property type="entry name" value="TolA/TonB C-terminal domain"/>
    <property type="match status" value="1"/>
</dbReference>
<proteinExistence type="predicted"/>
<evidence type="ECO:0000313" key="3">
    <source>
        <dbReference type="Proteomes" id="UP001314181"/>
    </source>
</evidence>
<reference evidence="2 3" key="1">
    <citation type="submission" date="2024-01" db="EMBL/GenBank/DDBJ databases">
        <authorList>
            <person name="Kunselman E."/>
        </authorList>
    </citation>
    <scope>NUCLEOTIDE SEQUENCE [LARGE SCALE GENOMIC DNA]</scope>
    <source>
        <strain evidence="2">2 abalone samples</strain>
    </source>
</reference>
<evidence type="ECO:0008006" key="4">
    <source>
        <dbReference type="Google" id="ProtNLM"/>
    </source>
</evidence>
<keyword evidence="3" id="KW-1185">Reference proteome</keyword>
<dbReference type="EMBL" id="CAWVOK010000026">
    <property type="protein sequence ID" value="CAK8163280.1"/>
    <property type="molecule type" value="Genomic_DNA"/>
</dbReference>
<sequence length="255" mass="28731">MSCNMQSTNNSFLFILHVLRLVMFNFFTWCLSFFLHIILFFWLSLSTLKHDKNGEIFPVSNAIGYNNATKHSAYMVNILSDKIVLSNNTADVKEAFGNILQTPLQNLFISNSKMVLNNIATARTIRLERNKGLASVLSNISNDNEQGIKTSEYGSDDSLDVNAYTKQLSIWVANHLSDMNDMLYSNDSYGVIKIKLSRSGALLATDIFMSTGYVMIDDILLASVKKYDPLPSVPEDYMPEKSSLDFLIPVHLKTK</sequence>